<evidence type="ECO:0000256" key="4">
    <source>
        <dbReference type="ARBA" id="ARBA00022723"/>
    </source>
</evidence>
<dbReference type="Pfam" id="PF13242">
    <property type="entry name" value="Hydrolase_like"/>
    <property type="match status" value="1"/>
</dbReference>
<comment type="similarity">
    <text evidence="2">Belongs to the GmhB family.</text>
</comment>
<evidence type="ECO:0000313" key="10">
    <source>
        <dbReference type="EMBL" id="SFA72038.1"/>
    </source>
</evidence>
<keyword evidence="5 10" id="KW-0378">Hydrolase</keyword>
<dbReference type="PANTHER" id="PTHR42891">
    <property type="entry name" value="D-GLYCERO-BETA-D-MANNO-HEPTOSE-1,7-BISPHOSPHATE 7-PHOSPHATASE"/>
    <property type="match status" value="1"/>
</dbReference>
<dbReference type="PANTHER" id="PTHR42891:SF1">
    <property type="entry name" value="D-GLYCERO-BETA-D-MANNO-HEPTOSE-1,7-BISPHOSPHATE 7-PHOSPHATASE"/>
    <property type="match status" value="1"/>
</dbReference>
<dbReference type="InterPro" id="IPR001173">
    <property type="entry name" value="Glyco_trans_2-like"/>
</dbReference>
<dbReference type="NCBIfam" id="TIGR01656">
    <property type="entry name" value="Histidinol-ppas"/>
    <property type="match status" value="1"/>
</dbReference>
<dbReference type="InterPro" id="IPR006543">
    <property type="entry name" value="Histidinol-phos"/>
</dbReference>
<dbReference type="InterPro" id="IPR029044">
    <property type="entry name" value="Nucleotide-diphossugar_trans"/>
</dbReference>
<reference evidence="10 11" key="1">
    <citation type="submission" date="2016-10" db="EMBL/GenBank/DDBJ databases">
        <authorList>
            <person name="de Groot N.N."/>
        </authorList>
    </citation>
    <scope>NUCLEOTIDE SEQUENCE [LARGE SCALE GENOMIC DNA]</scope>
    <source>
        <strain evidence="10 11">CGMCC 4.6945</strain>
    </source>
</reference>
<feature type="region of interest" description="Disordered" evidence="8">
    <location>
        <begin position="209"/>
        <end position="248"/>
    </location>
</feature>
<dbReference type="Proteomes" id="UP000199012">
    <property type="component" value="Unassembled WGS sequence"/>
</dbReference>
<keyword evidence="4" id="KW-0479">Metal-binding</keyword>
<dbReference type="NCBIfam" id="TIGR01662">
    <property type="entry name" value="HAD-SF-IIIA"/>
    <property type="match status" value="1"/>
</dbReference>
<dbReference type="Gene3D" id="3.40.50.1000">
    <property type="entry name" value="HAD superfamily/HAD-like"/>
    <property type="match status" value="1"/>
</dbReference>
<sequence>MSAAPLPPWSLVLTSLGRPRLAGLLDVLTLDLAQATRAARASGRPLPAPVEVVVVDDRSVALDPRPDDDAPVLRDPAPLEVAGTNGPGATPVRVVRTGGRGPAAARNAGWRSASAPWVVLLDELREPAPGWAAALAEDLAAAATGAGGRTALSGGAAEAPTDAAAPGDDLLVRRDALAEVWGWDERIGDAEQAHDDLVARLGAAGWDAVPGTRRAAGPTAPEQPTGTGTRTDAPAPTRRTDADLTSWPPPVQAVLFDRDGTLVHDVPYNGDPDQVRVIAGAHEVLDALREAGVAVGIVSNQSGIARGLLSVADVAAVNARVAAEVGPFGTVQVCPHGTGDHCACRKPGPGLVLRAAHALGVPPYACAVVGDIGADVGAAVAAGARTVLVPTAVTRSREVATAPVVAVDLRAAVAHLVPGVLDPLPGGVPDGAPRTAGDAA</sequence>
<dbReference type="STRING" id="988821.SAMN05421867_101202"/>
<evidence type="ECO:0000256" key="1">
    <source>
        <dbReference type="ARBA" id="ARBA00004496"/>
    </source>
</evidence>
<evidence type="ECO:0000256" key="6">
    <source>
        <dbReference type="ARBA" id="ARBA00023277"/>
    </source>
</evidence>
<proteinExistence type="inferred from homology"/>
<evidence type="ECO:0000256" key="2">
    <source>
        <dbReference type="ARBA" id="ARBA00005628"/>
    </source>
</evidence>
<feature type="region of interest" description="Disordered" evidence="8">
    <location>
        <begin position="64"/>
        <end position="89"/>
    </location>
</feature>
<keyword evidence="6" id="KW-0119">Carbohydrate metabolism</keyword>
<evidence type="ECO:0000256" key="5">
    <source>
        <dbReference type="ARBA" id="ARBA00022801"/>
    </source>
</evidence>
<dbReference type="GO" id="GO:0016791">
    <property type="term" value="F:phosphatase activity"/>
    <property type="evidence" value="ECO:0007669"/>
    <property type="project" value="InterPro"/>
</dbReference>
<dbReference type="SUPFAM" id="SSF56784">
    <property type="entry name" value="HAD-like"/>
    <property type="match status" value="1"/>
</dbReference>
<feature type="domain" description="Glycosyltransferase 2-like" evidence="9">
    <location>
        <begin position="78"/>
        <end position="145"/>
    </location>
</feature>
<gene>
    <name evidence="10" type="ORF">SAMN05421867_101202</name>
</gene>
<accession>A0A1I0V6X7</accession>
<dbReference type="Pfam" id="PF00535">
    <property type="entry name" value="Glycos_transf_2"/>
    <property type="match status" value="1"/>
</dbReference>
<keyword evidence="3" id="KW-0963">Cytoplasm</keyword>
<evidence type="ECO:0000256" key="3">
    <source>
        <dbReference type="ARBA" id="ARBA00022490"/>
    </source>
</evidence>
<organism evidence="10 11">
    <name type="scientific">Cellulomonas marina</name>
    <dbReference type="NCBI Taxonomy" id="988821"/>
    <lineage>
        <taxon>Bacteria</taxon>
        <taxon>Bacillati</taxon>
        <taxon>Actinomycetota</taxon>
        <taxon>Actinomycetes</taxon>
        <taxon>Micrococcales</taxon>
        <taxon>Cellulomonadaceae</taxon>
        <taxon>Cellulomonas</taxon>
    </lineage>
</organism>
<evidence type="ECO:0000256" key="7">
    <source>
        <dbReference type="ARBA" id="ARBA00031828"/>
    </source>
</evidence>
<dbReference type="InterPro" id="IPR006549">
    <property type="entry name" value="HAD-SF_hydro_IIIA"/>
</dbReference>
<evidence type="ECO:0000256" key="8">
    <source>
        <dbReference type="SAM" id="MobiDB-lite"/>
    </source>
</evidence>
<dbReference type="SUPFAM" id="SSF53448">
    <property type="entry name" value="Nucleotide-diphospho-sugar transferases"/>
    <property type="match status" value="1"/>
</dbReference>
<feature type="compositionally biased region" description="Low complexity" evidence="8">
    <location>
        <begin position="224"/>
        <end position="237"/>
    </location>
</feature>
<dbReference type="InterPro" id="IPR023214">
    <property type="entry name" value="HAD_sf"/>
</dbReference>
<dbReference type="GO" id="GO:0005975">
    <property type="term" value="P:carbohydrate metabolic process"/>
    <property type="evidence" value="ECO:0007669"/>
    <property type="project" value="InterPro"/>
</dbReference>
<dbReference type="GO" id="GO:0046872">
    <property type="term" value="F:metal ion binding"/>
    <property type="evidence" value="ECO:0007669"/>
    <property type="project" value="UniProtKB-KW"/>
</dbReference>
<evidence type="ECO:0000259" key="9">
    <source>
        <dbReference type="Pfam" id="PF00535"/>
    </source>
</evidence>
<dbReference type="RefSeq" id="WP_308439490.1">
    <property type="nucleotide sequence ID" value="NZ_BONM01000005.1"/>
</dbReference>
<dbReference type="InterPro" id="IPR004446">
    <property type="entry name" value="Heptose_bisP_phosphatase"/>
</dbReference>
<dbReference type="GO" id="GO:0005737">
    <property type="term" value="C:cytoplasm"/>
    <property type="evidence" value="ECO:0007669"/>
    <property type="project" value="UniProtKB-SubCell"/>
</dbReference>
<comment type="subcellular location">
    <subcellularLocation>
        <location evidence="1">Cytoplasm</location>
    </subcellularLocation>
</comment>
<dbReference type="Gene3D" id="3.90.550.10">
    <property type="entry name" value="Spore Coat Polysaccharide Biosynthesis Protein SpsA, Chain A"/>
    <property type="match status" value="1"/>
</dbReference>
<evidence type="ECO:0000313" key="11">
    <source>
        <dbReference type="Proteomes" id="UP000199012"/>
    </source>
</evidence>
<keyword evidence="11" id="KW-1185">Reference proteome</keyword>
<dbReference type="EMBL" id="FOKA01000001">
    <property type="protein sequence ID" value="SFA72038.1"/>
    <property type="molecule type" value="Genomic_DNA"/>
</dbReference>
<dbReference type="InterPro" id="IPR036412">
    <property type="entry name" value="HAD-like_sf"/>
</dbReference>
<protein>
    <recommendedName>
        <fullName evidence="7">D,D-heptose 1,7-bisphosphate phosphatase</fullName>
    </recommendedName>
</protein>
<name>A0A1I0V6X7_9CELL</name>
<dbReference type="AlphaFoldDB" id="A0A1I0V6X7"/>